<dbReference type="GO" id="GO:0009253">
    <property type="term" value="P:peptidoglycan catabolic process"/>
    <property type="evidence" value="ECO:0007669"/>
    <property type="project" value="InterPro"/>
</dbReference>
<evidence type="ECO:0000313" key="9">
    <source>
        <dbReference type="Proteomes" id="UP000575241"/>
    </source>
</evidence>
<dbReference type="InterPro" id="IPR051018">
    <property type="entry name" value="Bacteriophage_GH24"/>
</dbReference>
<dbReference type="SUPFAM" id="SSF53955">
    <property type="entry name" value="Lysozyme-like"/>
    <property type="match status" value="1"/>
</dbReference>
<dbReference type="Pfam" id="PF00959">
    <property type="entry name" value="Phage_lysozyme"/>
    <property type="match status" value="1"/>
</dbReference>
<keyword evidence="9" id="KW-1185">Reference proteome</keyword>
<evidence type="ECO:0000313" key="8">
    <source>
        <dbReference type="EMBL" id="MBB4837307.1"/>
    </source>
</evidence>
<dbReference type="InterPro" id="IPR002196">
    <property type="entry name" value="Glyco_hydro_24"/>
</dbReference>
<reference evidence="8 9" key="1">
    <citation type="submission" date="2020-08" db="EMBL/GenBank/DDBJ databases">
        <title>Functional genomics of gut bacteria from endangered species of beetles.</title>
        <authorList>
            <person name="Carlos-Shanley C."/>
        </authorList>
    </citation>
    <scope>NUCLEOTIDE SEQUENCE [LARGE SCALE GENOMIC DNA]</scope>
    <source>
        <strain evidence="8 9">S00224</strain>
    </source>
</reference>
<comment type="caution">
    <text evidence="8">The sequence shown here is derived from an EMBL/GenBank/DDBJ whole genome shotgun (WGS) entry which is preliminary data.</text>
</comment>
<dbReference type="InterPro" id="IPR033907">
    <property type="entry name" value="Endolysin_autolysin"/>
</dbReference>
<dbReference type="Gene3D" id="1.10.530.40">
    <property type="match status" value="1"/>
</dbReference>
<dbReference type="CDD" id="cd00737">
    <property type="entry name" value="lyz_endolysin_autolysin"/>
    <property type="match status" value="1"/>
</dbReference>
<dbReference type="GO" id="GO:0042742">
    <property type="term" value="P:defense response to bacterium"/>
    <property type="evidence" value="ECO:0007669"/>
    <property type="project" value="UniProtKB-KW"/>
</dbReference>
<proteinExistence type="inferred from homology"/>
<keyword evidence="6 7" id="KW-0326">Glycosidase</keyword>
<protein>
    <recommendedName>
        <fullName evidence="7">Lysozyme</fullName>
        <ecNumber evidence="7">3.2.1.17</ecNumber>
    </recommendedName>
</protein>
<dbReference type="RefSeq" id="WP_184161647.1">
    <property type="nucleotide sequence ID" value="NZ_JACHLN010000001.1"/>
</dbReference>
<evidence type="ECO:0000256" key="5">
    <source>
        <dbReference type="ARBA" id="ARBA00023200"/>
    </source>
</evidence>
<comment type="catalytic activity">
    <reaction evidence="1 7">
        <text>Hydrolysis of (1-&gt;4)-beta-linkages between N-acetylmuramic acid and N-acetyl-D-glucosamine residues in a peptidoglycan and between N-acetyl-D-glucosamine residues in chitodextrins.</text>
        <dbReference type="EC" id="3.2.1.17"/>
    </reaction>
</comment>
<evidence type="ECO:0000256" key="1">
    <source>
        <dbReference type="ARBA" id="ARBA00000632"/>
    </source>
</evidence>
<name>A0A7W7JXR0_9SPHN</name>
<evidence type="ECO:0000256" key="3">
    <source>
        <dbReference type="ARBA" id="ARBA00022638"/>
    </source>
</evidence>
<dbReference type="EMBL" id="JACHLN010000001">
    <property type="protein sequence ID" value="MBB4837307.1"/>
    <property type="molecule type" value="Genomic_DNA"/>
</dbReference>
<dbReference type="Proteomes" id="UP000575241">
    <property type="component" value="Unassembled WGS sequence"/>
</dbReference>
<evidence type="ECO:0000256" key="4">
    <source>
        <dbReference type="ARBA" id="ARBA00022801"/>
    </source>
</evidence>
<accession>A0A7W7JXR0</accession>
<dbReference type="GO" id="GO:0003796">
    <property type="term" value="F:lysozyme activity"/>
    <property type="evidence" value="ECO:0007669"/>
    <property type="project" value="UniProtKB-EC"/>
</dbReference>
<keyword evidence="2 7" id="KW-0929">Antimicrobial</keyword>
<dbReference type="InterPro" id="IPR023347">
    <property type="entry name" value="Lysozyme_dom_sf"/>
</dbReference>
<dbReference type="GO" id="GO:0031640">
    <property type="term" value="P:killing of cells of another organism"/>
    <property type="evidence" value="ECO:0007669"/>
    <property type="project" value="UniProtKB-KW"/>
</dbReference>
<dbReference type="HAMAP" id="MF_04110">
    <property type="entry name" value="ENDOLYSIN_T4"/>
    <property type="match status" value="1"/>
</dbReference>
<gene>
    <name evidence="8" type="ORF">HNP52_000358</name>
</gene>
<dbReference type="EC" id="3.2.1.17" evidence="7"/>
<keyword evidence="4 7" id="KW-0378">Hydrolase</keyword>
<dbReference type="AlphaFoldDB" id="A0A7W7JXR0"/>
<sequence>MATTLQAGAKARAIIKGFEGCEKRQPNGSFLAYPDPATGGAPWTIGWGSTGPDIKRGTVWSQAQCDARFERDLVAFAAQIAALLGTAPTDADQFDAMVSLAYNIGVDNFRSSTLLRLHRAGDHTGAAAQFARWNKANGKVMAGLTRRRTAEAAAYQGRSFSI</sequence>
<dbReference type="InterPro" id="IPR023346">
    <property type="entry name" value="Lysozyme-like_dom_sf"/>
</dbReference>
<evidence type="ECO:0000256" key="7">
    <source>
        <dbReference type="RuleBase" id="RU003788"/>
    </source>
</evidence>
<comment type="similarity">
    <text evidence="7">Belongs to the glycosyl hydrolase 24 family.</text>
</comment>
<keyword evidence="5" id="KW-1035">Host cytoplasm</keyword>
<dbReference type="PANTHER" id="PTHR38107:SF3">
    <property type="entry name" value="LYSOZYME RRRD-RELATED"/>
    <property type="match status" value="1"/>
</dbReference>
<keyword evidence="3 7" id="KW-0081">Bacteriolytic enzyme</keyword>
<evidence type="ECO:0000256" key="6">
    <source>
        <dbReference type="ARBA" id="ARBA00023295"/>
    </source>
</evidence>
<dbReference type="InterPro" id="IPR034690">
    <property type="entry name" value="Endolysin_T4_type"/>
</dbReference>
<dbReference type="PANTHER" id="PTHR38107">
    <property type="match status" value="1"/>
</dbReference>
<evidence type="ECO:0000256" key="2">
    <source>
        <dbReference type="ARBA" id="ARBA00022529"/>
    </source>
</evidence>
<dbReference type="GO" id="GO:0016998">
    <property type="term" value="P:cell wall macromolecule catabolic process"/>
    <property type="evidence" value="ECO:0007669"/>
    <property type="project" value="InterPro"/>
</dbReference>
<organism evidence="8 9">
    <name type="scientific">Sphingomonas kyeonggiensis</name>
    <dbReference type="NCBI Taxonomy" id="1268553"/>
    <lineage>
        <taxon>Bacteria</taxon>
        <taxon>Pseudomonadati</taxon>
        <taxon>Pseudomonadota</taxon>
        <taxon>Alphaproteobacteria</taxon>
        <taxon>Sphingomonadales</taxon>
        <taxon>Sphingomonadaceae</taxon>
        <taxon>Sphingomonas</taxon>
    </lineage>
</organism>